<evidence type="ECO:0000313" key="1">
    <source>
        <dbReference type="Proteomes" id="UP000095282"/>
    </source>
</evidence>
<dbReference type="Proteomes" id="UP000095282">
    <property type="component" value="Unplaced"/>
</dbReference>
<evidence type="ECO:0000313" key="2">
    <source>
        <dbReference type="WBParaSite" id="Csp11.Scaffold466.g1585.t1"/>
    </source>
</evidence>
<proteinExistence type="predicted"/>
<name>A0A1I7T1R8_9PELO</name>
<keyword evidence="1" id="KW-1185">Reference proteome</keyword>
<dbReference type="AlphaFoldDB" id="A0A1I7T1R8"/>
<organism evidence="1 2">
    <name type="scientific">Caenorhabditis tropicalis</name>
    <dbReference type="NCBI Taxonomy" id="1561998"/>
    <lineage>
        <taxon>Eukaryota</taxon>
        <taxon>Metazoa</taxon>
        <taxon>Ecdysozoa</taxon>
        <taxon>Nematoda</taxon>
        <taxon>Chromadorea</taxon>
        <taxon>Rhabditida</taxon>
        <taxon>Rhabditina</taxon>
        <taxon>Rhabditomorpha</taxon>
        <taxon>Rhabditoidea</taxon>
        <taxon>Rhabditidae</taxon>
        <taxon>Peloderinae</taxon>
        <taxon>Caenorhabditis</taxon>
    </lineage>
</organism>
<reference evidence="2" key="1">
    <citation type="submission" date="2016-11" db="UniProtKB">
        <authorList>
            <consortium name="WormBaseParasite"/>
        </authorList>
    </citation>
    <scope>IDENTIFICATION</scope>
</reference>
<dbReference type="WBParaSite" id="Csp11.Scaffold466.g1585.t1">
    <property type="protein sequence ID" value="Csp11.Scaffold466.g1585.t1"/>
    <property type="gene ID" value="Csp11.Scaffold466.g1585"/>
</dbReference>
<accession>A0A1I7T1R8</accession>
<sequence>MISIGYIPSGKEIAVLANLDGGFRECSTCESVLYCLNSAAQNNHTDVIALKVLIRAHSGENTVCPDHRTITERDLD</sequence>
<protein>
    <submittedName>
        <fullName evidence="2">Saposin B-type domain-containing protein</fullName>
    </submittedName>
</protein>